<evidence type="ECO:0000259" key="1">
    <source>
        <dbReference type="Pfam" id="PF04965"/>
    </source>
</evidence>
<gene>
    <name evidence="2" type="ORF">KK078_10285</name>
</gene>
<feature type="domain" description="IraD/Gp25-like" evidence="1">
    <location>
        <begin position="28"/>
        <end position="116"/>
    </location>
</feature>
<keyword evidence="3" id="KW-1185">Reference proteome</keyword>
<accession>A0AAP2GIG7</accession>
<dbReference type="Gene3D" id="3.10.450.40">
    <property type="match status" value="1"/>
</dbReference>
<protein>
    <submittedName>
        <fullName evidence="2">GPW/gp25 family protein</fullName>
    </submittedName>
</protein>
<evidence type="ECO:0000313" key="2">
    <source>
        <dbReference type="EMBL" id="MBT1686948.1"/>
    </source>
</evidence>
<evidence type="ECO:0000313" key="3">
    <source>
        <dbReference type="Proteomes" id="UP001319180"/>
    </source>
</evidence>
<dbReference type="Proteomes" id="UP001319180">
    <property type="component" value="Unassembled WGS sequence"/>
</dbReference>
<name>A0AAP2GIG7_9BACT</name>
<organism evidence="2 3">
    <name type="scientific">Dawidia soli</name>
    <dbReference type="NCBI Taxonomy" id="2782352"/>
    <lineage>
        <taxon>Bacteria</taxon>
        <taxon>Pseudomonadati</taxon>
        <taxon>Bacteroidota</taxon>
        <taxon>Cytophagia</taxon>
        <taxon>Cytophagales</taxon>
        <taxon>Chryseotaleaceae</taxon>
        <taxon>Dawidia</taxon>
    </lineage>
</organism>
<reference evidence="2 3" key="1">
    <citation type="submission" date="2021-05" db="EMBL/GenBank/DDBJ databases">
        <title>A Polyphasic approach of four new species of the genus Ohtaekwangia: Ohtaekwangia histidinii sp. nov., Ohtaekwangia cretensis sp. nov., Ohtaekwangia indiensis sp. nov., Ohtaekwangia reichenbachii sp. nov. from diverse environment.</title>
        <authorList>
            <person name="Octaviana S."/>
        </authorList>
    </citation>
    <scope>NUCLEOTIDE SEQUENCE [LARGE SCALE GENOMIC DNA]</scope>
    <source>
        <strain evidence="2 3">PWU37</strain>
    </source>
</reference>
<dbReference type="EMBL" id="JAHESC010000012">
    <property type="protein sequence ID" value="MBT1686948.1"/>
    <property type="molecule type" value="Genomic_DNA"/>
</dbReference>
<comment type="caution">
    <text evidence="2">The sequence shown here is derived from an EMBL/GenBank/DDBJ whole genome shotgun (WGS) entry which is preliminary data.</text>
</comment>
<sequence>MQDNTFLGRGWSFPPRFDLVRRTVVMVEEDEDIAESLRLILSTTQGERIMDPKFGSTLSAFVFDSIDSLFINRIKDSIRTAVLHHEPRITLDNIAVNTTQAAEGVVYITLFYTIRKINVRSNMVYPFYFKEGTNLQHT</sequence>
<dbReference type="SUPFAM" id="SSF160719">
    <property type="entry name" value="gpW/gp25-like"/>
    <property type="match status" value="1"/>
</dbReference>
<dbReference type="AlphaFoldDB" id="A0AAP2GIG7"/>
<dbReference type="RefSeq" id="WP_254090183.1">
    <property type="nucleotide sequence ID" value="NZ_JAHESC010000012.1"/>
</dbReference>
<proteinExistence type="predicted"/>
<dbReference type="InterPro" id="IPR007048">
    <property type="entry name" value="IraD/Gp25-like"/>
</dbReference>
<dbReference type="Pfam" id="PF04965">
    <property type="entry name" value="GPW_gp25"/>
    <property type="match status" value="1"/>
</dbReference>